<evidence type="ECO:0000313" key="3">
    <source>
        <dbReference type="Proteomes" id="UP001189429"/>
    </source>
</evidence>
<feature type="region of interest" description="Disordered" evidence="1">
    <location>
        <begin position="1"/>
        <end position="106"/>
    </location>
</feature>
<name>A0ABN9RI14_9DINO</name>
<reference evidence="2" key="1">
    <citation type="submission" date="2023-10" db="EMBL/GenBank/DDBJ databases">
        <authorList>
            <person name="Chen Y."/>
            <person name="Shah S."/>
            <person name="Dougan E. K."/>
            <person name="Thang M."/>
            <person name="Chan C."/>
        </authorList>
    </citation>
    <scope>NUCLEOTIDE SEQUENCE [LARGE SCALE GENOMIC DNA]</scope>
</reference>
<protein>
    <submittedName>
        <fullName evidence="2">Uncharacterized protein</fullName>
    </submittedName>
</protein>
<feature type="compositionally biased region" description="Basic and acidic residues" evidence="1">
    <location>
        <begin position="8"/>
        <end position="19"/>
    </location>
</feature>
<dbReference type="EMBL" id="CAUYUJ010006447">
    <property type="protein sequence ID" value="CAK0817385.1"/>
    <property type="molecule type" value="Genomic_DNA"/>
</dbReference>
<gene>
    <name evidence="2" type="ORF">PCOR1329_LOCUS20020</name>
</gene>
<sequence length="106" mass="10659">MPAAHLPDPVEHRHGDRGGRGSPLVQARPSPPCALPRHLAPPRSGGGGAAEKRCCGSLSPSGGVPAAPHAACLRSGTRSRRPPEQAGGSERRSPGTAPSPACAALR</sequence>
<dbReference type="Proteomes" id="UP001189429">
    <property type="component" value="Unassembled WGS sequence"/>
</dbReference>
<proteinExistence type="predicted"/>
<accession>A0ABN9RI14</accession>
<organism evidence="2 3">
    <name type="scientific">Prorocentrum cordatum</name>
    <dbReference type="NCBI Taxonomy" id="2364126"/>
    <lineage>
        <taxon>Eukaryota</taxon>
        <taxon>Sar</taxon>
        <taxon>Alveolata</taxon>
        <taxon>Dinophyceae</taxon>
        <taxon>Prorocentrales</taxon>
        <taxon>Prorocentraceae</taxon>
        <taxon>Prorocentrum</taxon>
    </lineage>
</organism>
<comment type="caution">
    <text evidence="2">The sequence shown here is derived from an EMBL/GenBank/DDBJ whole genome shotgun (WGS) entry which is preliminary data.</text>
</comment>
<evidence type="ECO:0000313" key="2">
    <source>
        <dbReference type="EMBL" id="CAK0817385.1"/>
    </source>
</evidence>
<evidence type="ECO:0000256" key="1">
    <source>
        <dbReference type="SAM" id="MobiDB-lite"/>
    </source>
</evidence>
<keyword evidence="3" id="KW-1185">Reference proteome</keyword>